<dbReference type="InterPro" id="IPR009875">
    <property type="entry name" value="PilZ_domain"/>
</dbReference>
<keyword evidence="3" id="KW-1185">Reference proteome</keyword>
<dbReference type="Proteomes" id="UP001379533">
    <property type="component" value="Chromosome"/>
</dbReference>
<sequence length="141" mass="15795">MDGLLVPVRERKTPRHAVRLECQVVRERDFKLLSEQAVDLSAEGMLVLTDETVLTGEEVLVSFRVPTLRAWFDAEATVARVVHGRRPSDRGRGLGLQFSRLGRVSASYVKAGLYRYPPTLPGREPRIDYAESVARIMMGTA</sequence>
<protein>
    <submittedName>
        <fullName evidence="2">PilZ domain-containing protein</fullName>
    </submittedName>
</protein>
<dbReference type="EMBL" id="CP089982">
    <property type="protein sequence ID" value="WXA98870.1"/>
    <property type="molecule type" value="Genomic_DNA"/>
</dbReference>
<name>A0ABZ2KP83_9BACT</name>
<reference evidence="2 3" key="1">
    <citation type="submission" date="2021-12" db="EMBL/GenBank/DDBJ databases">
        <title>Discovery of the Pendulisporaceae a myxobacterial family with distinct sporulation behavior and unique specialized metabolism.</title>
        <authorList>
            <person name="Garcia R."/>
            <person name="Popoff A."/>
            <person name="Bader C.D."/>
            <person name="Loehr J."/>
            <person name="Walesch S."/>
            <person name="Walt C."/>
            <person name="Boldt J."/>
            <person name="Bunk B."/>
            <person name="Haeckl F.J.F.P.J."/>
            <person name="Gunesch A.P."/>
            <person name="Birkelbach J."/>
            <person name="Nuebel U."/>
            <person name="Pietschmann T."/>
            <person name="Bach T."/>
            <person name="Mueller R."/>
        </authorList>
    </citation>
    <scope>NUCLEOTIDE SEQUENCE [LARGE SCALE GENOMIC DNA]</scope>
    <source>
        <strain evidence="2 3">MSr12523</strain>
    </source>
</reference>
<organism evidence="2 3">
    <name type="scientific">Pendulispora brunnea</name>
    <dbReference type="NCBI Taxonomy" id="2905690"/>
    <lineage>
        <taxon>Bacteria</taxon>
        <taxon>Pseudomonadati</taxon>
        <taxon>Myxococcota</taxon>
        <taxon>Myxococcia</taxon>
        <taxon>Myxococcales</taxon>
        <taxon>Sorangiineae</taxon>
        <taxon>Pendulisporaceae</taxon>
        <taxon>Pendulispora</taxon>
    </lineage>
</organism>
<dbReference type="RefSeq" id="WP_394849493.1">
    <property type="nucleotide sequence ID" value="NZ_CP089982.1"/>
</dbReference>
<evidence type="ECO:0000313" key="2">
    <source>
        <dbReference type="EMBL" id="WXA98870.1"/>
    </source>
</evidence>
<feature type="domain" description="PilZ" evidence="1">
    <location>
        <begin position="11"/>
        <end position="107"/>
    </location>
</feature>
<dbReference type="Pfam" id="PF07238">
    <property type="entry name" value="PilZ"/>
    <property type="match status" value="1"/>
</dbReference>
<dbReference type="SUPFAM" id="SSF141371">
    <property type="entry name" value="PilZ domain-like"/>
    <property type="match status" value="1"/>
</dbReference>
<evidence type="ECO:0000313" key="3">
    <source>
        <dbReference type="Proteomes" id="UP001379533"/>
    </source>
</evidence>
<proteinExistence type="predicted"/>
<dbReference type="Gene3D" id="2.40.10.220">
    <property type="entry name" value="predicted glycosyltransferase like domains"/>
    <property type="match status" value="1"/>
</dbReference>
<gene>
    <name evidence="2" type="ORF">LZC95_18855</name>
</gene>
<accession>A0ABZ2KP83</accession>
<evidence type="ECO:0000259" key="1">
    <source>
        <dbReference type="Pfam" id="PF07238"/>
    </source>
</evidence>